<dbReference type="InterPro" id="IPR036352">
    <property type="entry name" value="Semap_dom_sf"/>
</dbReference>
<dbReference type="GO" id="GO:0017154">
    <property type="term" value="F:semaphorin receptor activity"/>
    <property type="evidence" value="ECO:0007669"/>
    <property type="project" value="InterPro"/>
</dbReference>
<evidence type="ECO:0000313" key="15">
    <source>
        <dbReference type="Proteomes" id="UP001318040"/>
    </source>
</evidence>
<dbReference type="InterPro" id="IPR014756">
    <property type="entry name" value="Ig_E-set"/>
</dbReference>
<dbReference type="CDD" id="cd01179">
    <property type="entry name" value="IPT_plexin_repeat2"/>
    <property type="match status" value="1"/>
</dbReference>
<dbReference type="RefSeq" id="XP_032819259.1">
    <property type="nucleotide sequence ID" value="XM_032963368.1"/>
</dbReference>
<dbReference type="InterPro" id="IPR013783">
    <property type="entry name" value="Ig-like_fold"/>
</dbReference>
<evidence type="ECO:0000256" key="6">
    <source>
        <dbReference type="ARBA" id="ARBA00022737"/>
    </source>
</evidence>
<keyword evidence="9" id="KW-1015">Disulfide bond</keyword>
<dbReference type="InterPro" id="IPR013548">
    <property type="entry name" value="Plexin_cytoplasmic_RasGAP_dom"/>
</dbReference>
<dbReference type="Pfam" id="PF20170">
    <property type="entry name" value="Plexin_RBD"/>
    <property type="match status" value="1"/>
</dbReference>
<dbReference type="KEGG" id="pmrn:116947521"/>
<dbReference type="Pfam" id="PF24479">
    <property type="entry name" value="PSI_PlexinA-B"/>
    <property type="match status" value="1"/>
</dbReference>
<dbReference type="InterPro" id="IPR046800">
    <property type="entry name" value="Plexin_RBD"/>
</dbReference>
<dbReference type="RefSeq" id="XP_032819255.1">
    <property type="nucleotide sequence ID" value="XM_032963364.1"/>
</dbReference>
<dbReference type="InterPro" id="IPR015943">
    <property type="entry name" value="WD40/YVTN_repeat-like_dom_sf"/>
</dbReference>
<name>A0AAJ7X2N0_PETMA</name>
<keyword evidence="7" id="KW-1133">Transmembrane helix</keyword>
<dbReference type="SUPFAM" id="SSF81296">
    <property type="entry name" value="E set domains"/>
    <property type="match status" value="3"/>
</dbReference>
<dbReference type="GO" id="GO:0002116">
    <property type="term" value="C:semaphorin receptor complex"/>
    <property type="evidence" value="ECO:0007669"/>
    <property type="project" value="TreeGrafter"/>
</dbReference>
<evidence type="ECO:0000256" key="4">
    <source>
        <dbReference type="ARBA" id="ARBA00022692"/>
    </source>
</evidence>
<dbReference type="PANTHER" id="PTHR22625:SF70">
    <property type="entry name" value="PLEXIN A, ISOFORM A"/>
    <property type="match status" value="1"/>
</dbReference>
<evidence type="ECO:0000256" key="10">
    <source>
        <dbReference type="ARBA" id="ARBA00023180"/>
    </source>
</evidence>
<keyword evidence="10" id="KW-0325">Glycoprotein</keyword>
<keyword evidence="8" id="KW-0472">Membrane</keyword>
<feature type="region of interest" description="Disordered" evidence="13">
    <location>
        <begin position="187"/>
        <end position="218"/>
    </location>
</feature>
<evidence type="ECO:0000256" key="12">
    <source>
        <dbReference type="SAM" id="Coils"/>
    </source>
</evidence>
<evidence type="ECO:0000313" key="20">
    <source>
        <dbReference type="RefSeq" id="XP_032819259.1"/>
    </source>
</evidence>
<feature type="compositionally biased region" description="Polar residues" evidence="13">
    <location>
        <begin position="251"/>
        <end position="261"/>
    </location>
</feature>
<dbReference type="GO" id="GO:0005886">
    <property type="term" value="C:plasma membrane"/>
    <property type="evidence" value="ECO:0007669"/>
    <property type="project" value="UniProtKB-SubCell"/>
</dbReference>
<proteinExistence type="inferred from homology"/>
<evidence type="ECO:0000256" key="13">
    <source>
        <dbReference type="SAM" id="MobiDB-lite"/>
    </source>
</evidence>
<feature type="compositionally biased region" description="Acidic residues" evidence="13">
    <location>
        <begin position="974"/>
        <end position="984"/>
    </location>
</feature>
<evidence type="ECO:0000313" key="19">
    <source>
        <dbReference type="RefSeq" id="XP_032819258.1"/>
    </source>
</evidence>
<evidence type="ECO:0000256" key="5">
    <source>
        <dbReference type="ARBA" id="ARBA00022729"/>
    </source>
</evidence>
<organism evidence="15 20">
    <name type="scientific">Petromyzon marinus</name>
    <name type="common">Sea lamprey</name>
    <dbReference type="NCBI Taxonomy" id="7757"/>
    <lineage>
        <taxon>Eukaryota</taxon>
        <taxon>Metazoa</taxon>
        <taxon>Chordata</taxon>
        <taxon>Craniata</taxon>
        <taxon>Vertebrata</taxon>
        <taxon>Cyclostomata</taxon>
        <taxon>Hyperoartia</taxon>
        <taxon>Petromyzontiformes</taxon>
        <taxon>Petromyzontidae</taxon>
        <taxon>Petromyzon</taxon>
    </lineage>
</organism>
<dbReference type="Gene3D" id="1.10.506.10">
    <property type="entry name" value="GTPase Activation - p120gap, domain 1"/>
    <property type="match status" value="1"/>
</dbReference>
<dbReference type="InterPro" id="IPR002165">
    <property type="entry name" value="Plexin_repeat"/>
</dbReference>
<evidence type="ECO:0000259" key="14">
    <source>
        <dbReference type="PROSITE" id="PS51004"/>
    </source>
</evidence>
<dbReference type="InterPro" id="IPR002909">
    <property type="entry name" value="IPT_dom"/>
</dbReference>
<dbReference type="InterPro" id="IPR041362">
    <property type="entry name" value="TIG2_plexin"/>
</dbReference>
<dbReference type="Gene3D" id="2.60.40.10">
    <property type="entry name" value="Immunoglobulins"/>
    <property type="match status" value="5"/>
</dbReference>
<accession>A0AAJ7X2N0</accession>
<dbReference type="Pfam" id="PF01833">
    <property type="entry name" value="TIG"/>
    <property type="match status" value="4"/>
</dbReference>
<keyword evidence="4" id="KW-0812">Transmembrane</keyword>
<comment type="similarity">
    <text evidence="2">Belongs to the plexin family.</text>
</comment>
<dbReference type="GO" id="GO:0030334">
    <property type="term" value="P:regulation of cell migration"/>
    <property type="evidence" value="ECO:0007669"/>
    <property type="project" value="TreeGrafter"/>
</dbReference>
<dbReference type="InterPro" id="IPR001627">
    <property type="entry name" value="Semap_dom"/>
</dbReference>
<keyword evidence="5" id="KW-0732">Signal</keyword>
<dbReference type="FunFam" id="2.60.40.10:FF:000329">
    <property type="entry name" value="Plexin A4"/>
    <property type="match status" value="1"/>
</dbReference>
<feature type="domain" description="Sema" evidence="14">
    <location>
        <begin position="31"/>
        <end position="612"/>
    </location>
</feature>
<dbReference type="Pfam" id="PF17960">
    <property type="entry name" value="TIG_plexin"/>
    <property type="match status" value="1"/>
</dbReference>
<feature type="compositionally biased region" description="Gly residues" evidence="13">
    <location>
        <begin position="187"/>
        <end position="216"/>
    </location>
</feature>
<dbReference type="FunFam" id="1.10.506.10:FF:000006">
    <property type="entry name" value="Plexin A1"/>
    <property type="match status" value="1"/>
</dbReference>
<dbReference type="RefSeq" id="XP_032819257.1">
    <property type="nucleotide sequence ID" value="XM_032963366.1"/>
</dbReference>
<evidence type="ECO:0000256" key="9">
    <source>
        <dbReference type="ARBA" id="ARBA00023157"/>
    </source>
</evidence>
<dbReference type="Pfam" id="PF01437">
    <property type="entry name" value="PSI"/>
    <property type="match status" value="1"/>
</dbReference>
<keyword evidence="15" id="KW-1185">Reference proteome</keyword>
<gene>
    <name evidence="16 17 18 19 20" type="primary">LOC116947521</name>
</gene>
<evidence type="ECO:0000256" key="11">
    <source>
        <dbReference type="PROSITE-ProRule" id="PRU00352"/>
    </source>
</evidence>
<comment type="caution">
    <text evidence="11">Lacks conserved residue(s) required for the propagation of feature annotation.</text>
</comment>
<feature type="coiled-coil region" evidence="12">
    <location>
        <begin position="1404"/>
        <end position="1431"/>
    </location>
</feature>
<dbReference type="InterPro" id="IPR041019">
    <property type="entry name" value="TIG1_plexin"/>
</dbReference>
<evidence type="ECO:0000256" key="7">
    <source>
        <dbReference type="ARBA" id="ARBA00022989"/>
    </source>
</evidence>
<keyword evidence="3" id="KW-1003">Cell membrane</keyword>
<dbReference type="SMART" id="SM00630">
    <property type="entry name" value="Sema"/>
    <property type="match status" value="1"/>
</dbReference>
<dbReference type="CDD" id="cd01181">
    <property type="entry name" value="IPT_plexin_repeat3"/>
    <property type="match status" value="1"/>
</dbReference>
<dbReference type="FunFam" id="2.60.40.10:FF:000071">
    <property type="entry name" value="Plexin A2"/>
    <property type="match status" value="1"/>
</dbReference>
<evidence type="ECO:0000313" key="17">
    <source>
        <dbReference type="RefSeq" id="XP_032819256.1"/>
    </source>
</evidence>
<dbReference type="Gene3D" id="3.10.20.90">
    <property type="entry name" value="Phosphatidylinositol 3-kinase Catalytic Subunit, Chain A, domain 1"/>
    <property type="match status" value="1"/>
</dbReference>
<dbReference type="CDD" id="cd01180">
    <property type="entry name" value="IPT_plexin_repeat1"/>
    <property type="match status" value="1"/>
</dbReference>
<dbReference type="RefSeq" id="XP_032819258.1">
    <property type="nucleotide sequence ID" value="XM_032963367.1"/>
</dbReference>
<dbReference type="SUPFAM" id="SSF101912">
    <property type="entry name" value="Sema domain"/>
    <property type="match status" value="2"/>
</dbReference>
<evidence type="ECO:0000256" key="3">
    <source>
        <dbReference type="ARBA" id="ARBA00022475"/>
    </source>
</evidence>
<keyword evidence="12" id="KW-0175">Coiled coil</keyword>
<dbReference type="PROSITE" id="PS51004">
    <property type="entry name" value="SEMA"/>
    <property type="match status" value="1"/>
</dbReference>
<dbReference type="InterPro" id="IPR008936">
    <property type="entry name" value="Rho_GTPase_activation_prot"/>
</dbReference>
<dbReference type="Pfam" id="PF08337">
    <property type="entry name" value="Plexin_cytopl"/>
    <property type="match status" value="1"/>
</dbReference>
<dbReference type="RefSeq" id="XP_032819256.1">
    <property type="nucleotide sequence ID" value="XM_032963365.1"/>
</dbReference>
<dbReference type="Pfam" id="PF18020">
    <property type="entry name" value="TIG_2"/>
    <property type="match status" value="1"/>
</dbReference>
<evidence type="ECO:0000256" key="2">
    <source>
        <dbReference type="ARBA" id="ARBA00010297"/>
    </source>
</evidence>
<dbReference type="FunFam" id="1.10.506.10:FF:000005">
    <property type="entry name" value="Plexin A1"/>
    <property type="match status" value="1"/>
</dbReference>
<dbReference type="Pfam" id="PF01403">
    <property type="entry name" value="Sema"/>
    <property type="match status" value="1"/>
</dbReference>
<reference evidence="16 17" key="1">
    <citation type="submission" date="2025-04" db="UniProtKB">
        <authorList>
            <consortium name="RefSeq"/>
        </authorList>
    </citation>
    <scope>IDENTIFICATION</scope>
    <source>
        <tissue evidence="16 17">Sperm</tissue>
    </source>
</reference>
<dbReference type="PANTHER" id="PTHR22625">
    <property type="entry name" value="PLEXIN"/>
    <property type="match status" value="1"/>
</dbReference>
<sequence>MRWRTRQQQQQQRHRWTTKTAVSGGRLTGVALAVLACLVSVHAERHIHRFPSENPAWPLNHLAVHERTGAVYVGGVNRVYRLAADLRLGRAHETGPARDNRDCYPPPMVEACRREPAPTDNVNKLLLLDYAGDRLLACGSVYQGVCQLLKPDDLFKLGEPMHRSEHYLSSVNDSASMFGFVVPRRGSGGGGGGGGDAAGGGGGGRGRTVGEDGGGAVPDDRAAAAAAVAAAAAASEDDLTRATPRPPFPSDASNVGSTTVAQQQQQQQEGSEQRPRQDESSGESVLFVGTPVGGKVDYFPTLSSRTLKRDAEDADMFGYVYHDEFVSSQLKIPSDTLSSFPGFDIYYVYGFQSGGFVYFLTVQPDTRKLSSDAERRSHFASKIVRLCEGDTHFYSYVELPVACVKDGVEYTLLEAAFTAPPGAGLAASLGLAVTEDVALAVFSRDRRDRASPPGDTALCAFPLRDVNRRIRERIRDCYLGQGRLELGWHIKKDIPCWYAPVKIEEDFCGLDTNQPLGGLSRIEGVPLLAAEPGDGMTSVISYVHGNHTVVFAGTAGGSLKKIRVDGAWEGGAVLYDELRASPGEPLLRDMAFAPDRRHLYVLSAKQVMRVPVETCHRYADCGQCLGSGDPHCGWCSLHNMCSRRELCPRAEEPRRFTEFPAECVRLHVRPVSVSVSASSVPLVITAENAPELSGGVNCTFGVHAEVEGQLGEGSITCLSPSHKQIQGIAVQPEGTRVVRLQLRSRETGLEFVGTDLTFFNCSEHQSCLSCVGSPYPCHWCKYRHVCTDNPHSCTFQEGRVNVSELCPQLVAAPGGSELLLPAGRERRVAIGARNLPQPQSGQRAYSCALRVQGATLRVPALRFNSSSVQCQDATYNYDGDFSNLTVEFSITWNGGFTIDNPANITISLYKCWASRDTCGRCLSADKRFECGWCGGGRAAAAAAGGAAAGNSGGGGGRCTLKQDCPNDRWLQRGEEEEEEDEEEAAPTRCPNPRISQFYPSSGPREGGTRLTIRGENLGLAFGEVGAGVTVAGTPCHALPEGYVPSEQIVCEIEGATEGTPERGPVRVCVGDCTPEYTAVSRHDYGILSPAVWDLRPSRGPVSGGTRITLIGHDLDAGSEVKVQLGDHPCRLESRSRSEVVCVSGASGRLHNATVAVCVDRACLAPALHFRYQEDPRILSVSPEWSICSGETPLTVTGQNLGLIQQPKVRVLHSGRETINTCVVYNDTRMVCKAPRIATEPLGPAGLEPGLGPSRVDEFGFVLDAVRSALVVNASSFLYYPDPAFDVPLAGAVHVKPGTPIILKGRNLTPPPSSGGLRLNYTALVGGSVCTVAISETQLLVECPPNLTGRHTLTVCVGGVEFAAITVQLYPDKLLTLPTIVGMATGGGLLSLVVVAMLIAYKRKSRESDLNLERLQTQMDNLEARVALECKEAFAELQTDVDELTSDVDGAGIPHLAYRTYALRVLFPGIDDHPVLRPLEVAGHGQECVEKGLALFEQLLGCKLFLLVFVRTLEAQRGFSMRDRGNLASLVMAAMQGRMGYATDVLKQLLADLIAKNLESKGHPKLLLRRTESVAEKMLTNWFTFLLHKFLKERAGEPLFKLYCAIKQQMEKGPIDTVSGEARYSLSEDKLIRQQIEYRTLTLNLVNPESEKGPEVPVKVLNCDAITQVKEKLLDAAYKNVPYSLRPRASDLDLEWRPGRMARVILQDEDLTTKIENDWKRCNTLAHYQILDGSAVALVPKQLPTCHLAHLSLTRSLPSRYESLARCPGSHESLRSRAPMITPELESGTRLWHLVKTHDHPDQKEGERGNKMVSEIYLTRLLTTKVTLQKFVDDLFVTVFGISHGGSTLPLAIKYMFDFLDEEADRHQIHDADVRHTWKSNCLPLRFWVNVIKNPQFVFDIHKSSITDACLSVVAQTFMDSCSTSEHRLGKDSPSNKLLYAKDIPSYKHWVERYYADVAKMPAISDQDMNAYLAEQSHLHASEFDTPSALNEIYAYVKKYHAEILGALERDDQARRQRLAQKLRQVVVCMSWEG</sequence>
<dbReference type="SMART" id="SM00423">
    <property type="entry name" value="PSI"/>
    <property type="match status" value="3"/>
</dbReference>
<feature type="region of interest" description="Disordered" evidence="13">
    <location>
        <begin position="972"/>
        <end position="1008"/>
    </location>
</feature>
<keyword evidence="6" id="KW-0677">Repeat</keyword>
<dbReference type="SUPFAM" id="SSF103575">
    <property type="entry name" value="Plexin repeat"/>
    <property type="match status" value="1"/>
</dbReference>
<dbReference type="InterPro" id="IPR031148">
    <property type="entry name" value="Plexin"/>
</dbReference>
<feature type="region of interest" description="Disordered" evidence="13">
    <location>
        <begin position="234"/>
        <end position="288"/>
    </location>
</feature>
<evidence type="ECO:0000256" key="1">
    <source>
        <dbReference type="ARBA" id="ARBA00004251"/>
    </source>
</evidence>
<evidence type="ECO:0000256" key="8">
    <source>
        <dbReference type="ARBA" id="ARBA00023136"/>
    </source>
</evidence>
<protein>
    <submittedName>
        <fullName evidence="16 17">Plexin-A2-like</fullName>
    </submittedName>
</protein>
<evidence type="ECO:0000313" key="16">
    <source>
        <dbReference type="RefSeq" id="XP_032819255.1"/>
    </source>
</evidence>
<dbReference type="SUPFAM" id="SSF48350">
    <property type="entry name" value="GTPase activation domain, GAP"/>
    <property type="match status" value="1"/>
</dbReference>
<dbReference type="Proteomes" id="UP001318040">
    <property type="component" value="Chromosome 30"/>
</dbReference>
<comment type="subcellular location">
    <subcellularLocation>
        <location evidence="1">Cell membrane</location>
        <topology evidence="1">Single-pass type I membrane protein</topology>
    </subcellularLocation>
</comment>
<evidence type="ECO:0000313" key="18">
    <source>
        <dbReference type="RefSeq" id="XP_032819257.1"/>
    </source>
</evidence>
<dbReference type="InterPro" id="IPR016201">
    <property type="entry name" value="PSI"/>
</dbReference>
<dbReference type="Gene3D" id="2.130.10.10">
    <property type="entry name" value="YVTN repeat-like/Quinoprotein amine dehydrogenase"/>
    <property type="match status" value="2"/>
</dbReference>
<dbReference type="SMART" id="SM00429">
    <property type="entry name" value="IPT"/>
    <property type="match status" value="3"/>
</dbReference>
<dbReference type="CDD" id="cd12790">
    <property type="entry name" value="RasGAP_plexin_A"/>
    <property type="match status" value="1"/>
</dbReference>